<protein>
    <submittedName>
        <fullName evidence="2">Striatin-interacting protein 1</fullName>
    </submittedName>
</protein>
<dbReference type="PANTHER" id="PTHR13239:SF4">
    <property type="entry name" value="AT25231P"/>
    <property type="match status" value="1"/>
</dbReference>
<evidence type="ECO:0000259" key="1">
    <source>
        <dbReference type="SMART" id="SM01293"/>
    </source>
</evidence>
<dbReference type="PANTHER" id="PTHR13239">
    <property type="entry name" value="PROTEIN REQUIRED FOR HYPHAL ANASTOMOSIS HAM-2"/>
    <property type="match status" value="1"/>
</dbReference>
<dbReference type="EMBL" id="JAKKPZ010000037">
    <property type="protein sequence ID" value="KAI1708150.1"/>
    <property type="molecule type" value="Genomic_DNA"/>
</dbReference>
<gene>
    <name evidence="2" type="ORF">DdX_12100</name>
</gene>
<accession>A0AAD4N1I9</accession>
<dbReference type="AlphaFoldDB" id="A0AAD4N1I9"/>
<proteinExistence type="predicted"/>
<keyword evidence="3" id="KW-1185">Reference proteome</keyword>
<dbReference type="Pfam" id="PF11882">
    <property type="entry name" value="DUF3402"/>
    <property type="match status" value="2"/>
</dbReference>
<dbReference type="Proteomes" id="UP001201812">
    <property type="component" value="Unassembled WGS sequence"/>
</dbReference>
<evidence type="ECO:0000313" key="2">
    <source>
        <dbReference type="EMBL" id="KAI1708150.1"/>
    </source>
</evidence>
<organism evidence="2 3">
    <name type="scientific">Ditylenchus destructor</name>
    <dbReference type="NCBI Taxonomy" id="166010"/>
    <lineage>
        <taxon>Eukaryota</taxon>
        <taxon>Metazoa</taxon>
        <taxon>Ecdysozoa</taxon>
        <taxon>Nematoda</taxon>
        <taxon>Chromadorea</taxon>
        <taxon>Rhabditida</taxon>
        <taxon>Tylenchina</taxon>
        <taxon>Tylenchomorpha</taxon>
        <taxon>Sphaerularioidea</taxon>
        <taxon>Anguinidae</taxon>
        <taxon>Anguininae</taxon>
        <taxon>Ditylenchus</taxon>
    </lineage>
</organism>
<sequence>MLSNSINLDMSAHGHGSSVLEDTVKVAIDINRHKELIIKSSSAILITLLKFFRLNHVYQFENFSQYLVLANCLPLVLKFLDQNICRYFQSKHELCPFNYPKYPLYYVRNGYESPVLNVDNVDEGVDTESPSYYLWRNVFSSINLLRVVNKLTKWKHARTMMLVVFKSAPVFKRCMRAKLGIFQLYVLKLLKMQARYLGRQWRKSNMDIISSIYLKVRHRLNDDWAFANETRSKSFDFQVEEGELGLAVKKFNSRRYHHILDQSGENATSNGGPFTGKSPIDDMDMRDFEPVDNSLQSVLSWQPNFSDRFKRNYSKWVDEEVIKAQIDWDALLVNSKGIAGDCY</sequence>
<feature type="domain" description="Far11/STRP C-terminal" evidence="1">
    <location>
        <begin position="2"/>
        <end position="313"/>
    </location>
</feature>
<dbReference type="GO" id="GO:0007010">
    <property type="term" value="P:cytoskeleton organization"/>
    <property type="evidence" value="ECO:0007669"/>
    <property type="project" value="TreeGrafter"/>
</dbReference>
<reference evidence="2" key="1">
    <citation type="submission" date="2022-01" db="EMBL/GenBank/DDBJ databases">
        <title>Genome Sequence Resource for Two Populations of Ditylenchus destructor, the Migratory Endoparasitic Phytonematode.</title>
        <authorList>
            <person name="Zhang H."/>
            <person name="Lin R."/>
            <person name="Xie B."/>
        </authorList>
    </citation>
    <scope>NUCLEOTIDE SEQUENCE</scope>
    <source>
        <strain evidence="2">BazhouSP</strain>
    </source>
</reference>
<dbReference type="InterPro" id="IPR021819">
    <property type="entry name" value="Far11/STRP_C"/>
</dbReference>
<name>A0AAD4N1I9_9BILA</name>
<evidence type="ECO:0000313" key="3">
    <source>
        <dbReference type="Proteomes" id="UP001201812"/>
    </source>
</evidence>
<dbReference type="InterPro" id="IPR040185">
    <property type="entry name" value="Far11/STRP"/>
</dbReference>
<comment type="caution">
    <text evidence="2">The sequence shown here is derived from an EMBL/GenBank/DDBJ whole genome shotgun (WGS) entry which is preliminary data.</text>
</comment>
<dbReference type="SMART" id="SM01293">
    <property type="entry name" value="DUF3402"/>
    <property type="match status" value="1"/>
</dbReference>
<dbReference type="GO" id="GO:0005829">
    <property type="term" value="C:cytosol"/>
    <property type="evidence" value="ECO:0007669"/>
    <property type="project" value="TreeGrafter"/>
</dbReference>